<evidence type="ECO:0000313" key="3">
    <source>
        <dbReference type="EMBL" id="MBB3186699.1"/>
    </source>
</evidence>
<dbReference type="AlphaFoldDB" id="A0A7W5DQG2"/>
<dbReference type="Pfam" id="PF13692">
    <property type="entry name" value="Glyco_trans_1_4"/>
    <property type="match status" value="1"/>
</dbReference>
<feature type="domain" description="Glycosyltransferase subfamily 4-like N-terminal" evidence="2">
    <location>
        <begin position="22"/>
        <end position="202"/>
    </location>
</feature>
<dbReference type="Proteomes" id="UP000544222">
    <property type="component" value="Unassembled WGS sequence"/>
</dbReference>
<dbReference type="Gene3D" id="3.40.50.2000">
    <property type="entry name" value="Glycogen Phosphorylase B"/>
    <property type="match status" value="2"/>
</dbReference>
<organism evidence="3 4">
    <name type="scientific">Microbacter margulisiae</name>
    <dbReference type="NCBI Taxonomy" id="1350067"/>
    <lineage>
        <taxon>Bacteria</taxon>
        <taxon>Pseudomonadati</taxon>
        <taxon>Bacteroidota</taxon>
        <taxon>Bacteroidia</taxon>
        <taxon>Bacteroidales</taxon>
        <taxon>Porphyromonadaceae</taxon>
        <taxon>Microbacter</taxon>
    </lineage>
</organism>
<gene>
    <name evidence="3" type="ORF">FHX64_000862</name>
</gene>
<evidence type="ECO:0000256" key="1">
    <source>
        <dbReference type="ARBA" id="ARBA00022679"/>
    </source>
</evidence>
<proteinExistence type="predicted"/>
<dbReference type="SUPFAM" id="SSF53756">
    <property type="entry name" value="UDP-Glycosyltransferase/glycogen phosphorylase"/>
    <property type="match status" value="1"/>
</dbReference>
<dbReference type="GO" id="GO:0016757">
    <property type="term" value="F:glycosyltransferase activity"/>
    <property type="evidence" value="ECO:0007669"/>
    <property type="project" value="TreeGrafter"/>
</dbReference>
<dbReference type="InterPro" id="IPR028098">
    <property type="entry name" value="Glyco_trans_4-like_N"/>
</dbReference>
<accession>A0A7W5DQG2</accession>
<dbReference type="GO" id="GO:0009103">
    <property type="term" value="P:lipopolysaccharide biosynthetic process"/>
    <property type="evidence" value="ECO:0007669"/>
    <property type="project" value="TreeGrafter"/>
</dbReference>
<dbReference type="PANTHER" id="PTHR46401:SF2">
    <property type="entry name" value="GLYCOSYLTRANSFERASE WBBK-RELATED"/>
    <property type="match status" value="1"/>
</dbReference>
<dbReference type="PANTHER" id="PTHR46401">
    <property type="entry name" value="GLYCOSYLTRANSFERASE WBBK-RELATED"/>
    <property type="match status" value="1"/>
</dbReference>
<keyword evidence="4" id="KW-1185">Reference proteome</keyword>
<reference evidence="3 4" key="1">
    <citation type="submission" date="2020-08" db="EMBL/GenBank/DDBJ databases">
        <title>Genomic Encyclopedia of Type Strains, Phase IV (KMG-IV): sequencing the most valuable type-strain genomes for metagenomic binning, comparative biology and taxonomic classification.</title>
        <authorList>
            <person name="Goeker M."/>
        </authorList>
    </citation>
    <scope>NUCLEOTIDE SEQUENCE [LARGE SCALE GENOMIC DNA]</scope>
    <source>
        <strain evidence="3 4">DSM 27471</strain>
    </source>
</reference>
<dbReference type="EMBL" id="JACHYB010000001">
    <property type="protein sequence ID" value="MBB3186699.1"/>
    <property type="molecule type" value="Genomic_DNA"/>
</dbReference>
<name>A0A7W5DQG2_9PORP</name>
<comment type="caution">
    <text evidence="3">The sequence shown here is derived from an EMBL/GenBank/DDBJ whole genome shotgun (WGS) entry which is preliminary data.</text>
</comment>
<keyword evidence="1 3" id="KW-0808">Transferase</keyword>
<dbReference type="RefSeq" id="WP_183412556.1">
    <property type="nucleotide sequence ID" value="NZ_JACHYB010000001.1"/>
</dbReference>
<evidence type="ECO:0000259" key="2">
    <source>
        <dbReference type="Pfam" id="PF13439"/>
    </source>
</evidence>
<sequence>MNKPLHIVQLPSYFMPFGGGEFCMEQSVALKKSGIDPVIIAHVILPFQAAFNIRYSPFEHMTEENGIPIYRTYQRNIPKTNKINLERWIKGTVNRVSAYIKKNGKPDLIHAHGWQCAGYACSIIKEKYQIPYIITEHSGKLNPNSDFIDKMKSDDWINHKIRTAYNHADAIIGVSNEVLDGIRQFLQTDVPLFCVSNLLDVDFFSLRQLKLTKHDNFIFAAANSNVPAKAYHILFQAFDILCEHNPNVQLHIAGNGFNTKLGKQLMRATIHHDKIELLGWQSPEGIRSLLYNADAFVLSSCEESQSIATLEAMCIGLPVVGTAVIPEVMLTSNVGYRVPVNDPPMLAKAMLKMIEHYQEFDIKKIRGTALALAHPDIVAKQILKIYQMVIA</sequence>
<evidence type="ECO:0000313" key="4">
    <source>
        <dbReference type="Proteomes" id="UP000544222"/>
    </source>
</evidence>
<dbReference type="Pfam" id="PF13439">
    <property type="entry name" value="Glyco_transf_4"/>
    <property type="match status" value="1"/>
</dbReference>
<protein>
    <submittedName>
        <fullName evidence="3">Glycosyltransferase involved in cell wall biosynthesis</fullName>
    </submittedName>
</protein>